<comment type="caution">
    <text evidence="2">The sequence shown here is derived from an EMBL/GenBank/DDBJ whole genome shotgun (WGS) entry which is preliminary data.</text>
</comment>
<feature type="domain" description="DUF5689" evidence="1">
    <location>
        <begin position="41"/>
        <end position="271"/>
    </location>
</feature>
<sequence length="451" mass="50096">MMKIRYSSLVFFIITLVLLGCVGEETAIPELKCNQTDLVVNTSAVEVRNNIKPVPTKYLYDDIIVGYVVSSDESGNFFKTISFQTLPTDTVAAQGFSVGIDASNTYVSYKVGRKVFVRLKNQFTDINFGSLRIGSLFVNAYGDASVGRIAQNDYFNVLHASCEVIDESKLVRSLSISELLNDDNINTLVELSDVQFSDAAMGRHYFEETNKIGGATNWNLRDKDGNQVIFRTSSYAKFATSFVPKGSGRVRGILTKYGSDYQIMVRSEKDIIMDGKRTVPFFSEDFQLMQNNVNFSLPGWSNIVEKGTKLWKSIVYAGNGYAEFNTTATTATEIVAWLVSPKINLNDYKNAVLSFRSAQHDLKVDSPLNSLEVYVSDNFDGSNVAKAKWTKLEATFPTLSTPVRQFISSDRIDLSSYSGDIYIAFKYVGSGKDKVLNGAFMVDDVVIVGDK</sequence>
<dbReference type="EMBL" id="JBHMEX010000052">
    <property type="protein sequence ID" value="MFB9065458.1"/>
    <property type="molecule type" value="Genomic_DNA"/>
</dbReference>
<dbReference type="InterPro" id="IPR043744">
    <property type="entry name" value="DUF5689"/>
</dbReference>
<dbReference type="PROSITE" id="PS51257">
    <property type="entry name" value="PROKAR_LIPOPROTEIN"/>
    <property type="match status" value="1"/>
</dbReference>
<evidence type="ECO:0000313" key="2">
    <source>
        <dbReference type="EMBL" id="MFB9065458.1"/>
    </source>
</evidence>
<dbReference type="Proteomes" id="UP001589589">
    <property type="component" value="Unassembled WGS sequence"/>
</dbReference>
<accession>A0ABV5FPJ8</accession>
<name>A0ABV5FPJ8_9FLAO</name>
<evidence type="ECO:0000313" key="3">
    <source>
        <dbReference type="Proteomes" id="UP001589589"/>
    </source>
</evidence>
<reference evidence="2 3" key="1">
    <citation type="submission" date="2024-09" db="EMBL/GenBank/DDBJ databases">
        <authorList>
            <person name="Sun Q."/>
            <person name="Mori K."/>
        </authorList>
    </citation>
    <scope>NUCLEOTIDE SEQUENCE [LARGE SCALE GENOMIC DNA]</scope>
    <source>
        <strain evidence="2 3">CECT 7908</strain>
    </source>
</reference>
<protein>
    <submittedName>
        <fullName evidence="2">DUF5689 domain-containing protein</fullName>
    </submittedName>
</protein>
<evidence type="ECO:0000259" key="1">
    <source>
        <dbReference type="Pfam" id="PF18942"/>
    </source>
</evidence>
<dbReference type="NCBIfam" id="NF038128">
    <property type="entry name" value="choice_anch_J"/>
    <property type="match status" value="1"/>
</dbReference>
<dbReference type="Pfam" id="PF18942">
    <property type="entry name" value="DUF5689"/>
    <property type="match status" value="1"/>
</dbReference>
<gene>
    <name evidence="2" type="ORF">ACFFUQ_15660</name>
</gene>
<dbReference type="RefSeq" id="WP_353960588.1">
    <property type="nucleotide sequence ID" value="NZ_JAUFQQ010000005.1"/>
</dbReference>
<organism evidence="2 3">
    <name type="scientific">Flavobacterium branchiarum</name>
    <dbReference type="NCBI Taxonomy" id="1114870"/>
    <lineage>
        <taxon>Bacteria</taxon>
        <taxon>Pseudomonadati</taxon>
        <taxon>Bacteroidota</taxon>
        <taxon>Flavobacteriia</taxon>
        <taxon>Flavobacteriales</taxon>
        <taxon>Flavobacteriaceae</taxon>
        <taxon>Flavobacterium</taxon>
    </lineage>
</organism>
<dbReference type="Gene3D" id="2.60.120.200">
    <property type="match status" value="1"/>
</dbReference>
<keyword evidence="3" id="KW-1185">Reference proteome</keyword>
<proteinExistence type="predicted"/>